<evidence type="ECO:0000256" key="1">
    <source>
        <dbReference type="SAM" id="Phobius"/>
    </source>
</evidence>
<organism evidence="2 3">
    <name type="scientific">Senna tora</name>
    <dbReference type="NCBI Taxonomy" id="362788"/>
    <lineage>
        <taxon>Eukaryota</taxon>
        <taxon>Viridiplantae</taxon>
        <taxon>Streptophyta</taxon>
        <taxon>Embryophyta</taxon>
        <taxon>Tracheophyta</taxon>
        <taxon>Spermatophyta</taxon>
        <taxon>Magnoliopsida</taxon>
        <taxon>eudicotyledons</taxon>
        <taxon>Gunneridae</taxon>
        <taxon>Pentapetalae</taxon>
        <taxon>rosids</taxon>
        <taxon>fabids</taxon>
        <taxon>Fabales</taxon>
        <taxon>Fabaceae</taxon>
        <taxon>Caesalpinioideae</taxon>
        <taxon>Cassia clade</taxon>
        <taxon>Senna</taxon>
    </lineage>
</organism>
<keyword evidence="1" id="KW-0812">Transmembrane</keyword>
<dbReference type="Proteomes" id="UP000634136">
    <property type="component" value="Unassembled WGS sequence"/>
</dbReference>
<protein>
    <submittedName>
        <fullName evidence="2">Uncharacterized protein</fullName>
    </submittedName>
</protein>
<proteinExistence type="predicted"/>
<reference evidence="2" key="1">
    <citation type="submission" date="2020-09" db="EMBL/GenBank/DDBJ databases">
        <title>Genome-Enabled Discovery of Anthraquinone Biosynthesis in Senna tora.</title>
        <authorList>
            <person name="Kang S.-H."/>
            <person name="Pandey R.P."/>
            <person name="Lee C.-M."/>
            <person name="Sim J.-S."/>
            <person name="Jeong J.-T."/>
            <person name="Choi B.-S."/>
            <person name="Jung M."/>
            <person name="Ginzburg D."/>
            <person name="Zhao K."/>
            <person name="Won S.Y."/>
            <person name="Oh T.-J."/>
            <person name="Yu Y."/>
            <person name="Kim N.-H."/>
            <person name="Lee O.R."/>
            <person name="Lee T.-H."/>
            <person name="Bashyal P."/>
            <person name="Kim T.-S."/>
            <person name="Lee W.-H."/>
            <person name="Kawkins C."/>
            <person name="Kim C.-K."/>
            <person name="Kim J.S."/>
            <person name="Ahn B.O."/>
            <person name="Rhee S.Y."/>
            <person name="Sohng J.K."/>
        </authorList>
    </citation>
    <scope>NUCLEOTIDE SEQUENCE</scope>
    <source>
        <tissue evidence="2">Leaf</tissue>
    </source>
</reference>
<keyword evidence="1" id="KW-1133">Transmembrane helix</keyword>
<dbReference type="EMBL" id="JAAIUW010000004">
    <property type="protein sequence ID" value="KAF7836368.1"/>
    <property type="molecule type" value="Genomic_DNA"/>
</dbReference>
<feature type="transmembrane region" description="Helical" evidence="1">
    <location>
        <begin position="12"/>
        <end position="31"/>
    </location>
</feature>
<accession>A0A834X2K9</accession>
<gene>
    <name evidence="2" type="ORF">G2W53_011227</name>
</gene>
<comment type="caution">
    <text evidence="2">The sequence shown here is derived from an EMBL/GenBank/DDBJ whole genome shotgun (WGS) entry which is preliminary data.</text>
</comment>
<sequence length="45" mass="4854">MPAAAGLLIGSPYLIGILIACLRCFLATAYVQHELQLQKLVLLTL</sequence>
<keyword evidence="3" id="KW-1185">Reference proteome</keyword>
<keyword evidence="1" id="KW-0472">Membrane</keyword>
<dbReference type="AlphaFoldDB" id="A0A834X2K9"/>
<evidence type="ECO:0000313" key="2">
    <source>
        <dbReference type="EMBL" id="KAF7836368.1"/>
    </source>
</evidence>
<name>A0A834X2K9_9FABA</name>
<evidence type="ECO:0000313" key="3">
    <source>
        <dbReference type="Proteomes" id="UP000634136"/>
    </source>
</evidence>